<dbReference type="PANTHER" id="PTHR24221:SF654">
    <property type="entry name" value="ATP-BINDING CASSETTE SUB-FAMILY B MEMBER 6"/>
    <property type="match status" value="1"/>
</dbReference>
<accession>A0A1F8FBR4</accession>
<keyword evidence="6 7" id="KW-0472">Membrane</keyword>
<evidence type="ECO:0000313" key="11">
    <source>
        <dbReference type="Proteomes" id="UP000178908"/>
    </source>
</evidence>
<evidence type="ECO:0000259" key="8">
    <source>
        <dbReference type="PROSITE" id="PS50893"/>
    </source>
</evidence>
<evidence type="ECO:0000256" key="7">
    <source>
        <dbReference type="SAM" id="Phobius"/>
    </source>
</evidence>
<comment type="subcellular location">
    <subcellularLocation>
        <location evidence="1">Cell membrane</location>
        <topology evidence="1">Multi-pass membrane protein</topology>
    </subcellularLocation>
</comment>
<keyword evidence="3" id="KW-0547">Nucleotide-binding</keyword>
<evidence type="ECO:0000259" key="9">
    <source>
        <dbReference type="PROSITE" id="PS50929"/>
    </source>
</evidence>
<dbReference type="InterPro" id="IPR003593">
    <property type="entry name" value="AAA+_ATPase"/>
</dbReference>
<dbReference type="EMBL" id="MGJO01000006">
    <property type="protein sequence ID" value="OGN09998.1"/>
    <property type="molecule type" value="Genomic_DNA"/>
</dbReference>
<dbReference type="GO" id="GO:0140359">
    <property type="term" value="F:ABC-type transporter activity"/>
    <property type="evidence" value="ECO:0007669"/>
    <property type="project" value="InterPro"/>
</dbReference>
<evidence type="ECO:0000256" key="4">
    <source>
        <dbReference type="ARBA" id="ARBA00022840"/>
    </source>
</evidence>
<name>A0A1F8FBR4_9BACT</name>
<dbReference type="Gene3D" id="1.20.1560.10">
    <property type="entry name" value="ABC transporter type 1, transmembrane domain"/>
    <property type="match status" value="1"/>
</dbReference>
<dbReference type="InterPro" id="IPR027417">
    <property type="entry name" value="P-loop_NTPase"/>
</dbReference>
<keyword evidence="2 7" id="KW-0812">Transmembrane</keyword>
<dbReference type="FunFam" id="3.40.50.300:FF:000218">
    <property type="entry name" value="Multidrug ABC transporter ATP-binding protein"/>
    <property type="match status" value="1"/>
</dbReference>
<dbReference type="PANTHER" id="PTHR24221">
    <property type="entry name" value="ATP-BINDING CASSETTE SUB-FAMILY B"/>
    <property type="match status" value="1"/>
</dbReference>
<dbReference type="InterPro" id="IPR003439">
    <property type="entry name" value="ABC_transporter-like_ATP-bd"/>
</dbReference>
<feature type="domain" description="ABC transporter" evidence="8">
    <location>
        <begin position="362"/>
        <end position="596"/>
    </location>
</feature>
<organism evidence="10 11">
    <name type="scientific">Candidatus Yanofskybacteria bacterium RIFCSPHIGHO2_02_FULL_39_10</name>
    <dbReference type="NCBI Taxonomy" id="1802674"/>
    <lineage>
        <taxon>Bacteria</taxon>
        <taxon>Candidatus Yanofskyibacteriota</taxon>
    </lineage>
</organism>
<evidence type="ECO:0000256" key="2">
    <source>
        <dbReference type="ARBA" id="ARBA00022692"/>
    </source>
</evidence>
<dbReference type="PROSITE" id="PS50893">
    <property type="entry name" value="ABC_TRANSPORTER_2"/>
    <property type="match status" value="1"/>
</dbReference>
<keyword evidence="5 7" id="KW-1133">Transmembrane helix</keyword>
<dbReference type="PROSITE" id="PS00211">
    <property type="entry name" value="ABC_TRANSPORTER_1"/>
    <property type="match status" value="1"/>
</dbReference>
<dbReference type="Proteomes" id="UP000178908">
    <property type="component" value="Unassembled WGS sequence"/>
</dbReference>
<dbReference type="GO" id="GO:0005886">
    <property type="term" value="C:plasma membrane"/>
    <property type="evidence" value="ECO:0007669"/>
    <property type="project" value="UniProtKB-SubCell"/>
</dbReference>
<gene>
    <name evidence="10" type="ORF">A3C61_00370</name>
</gene>
<dbReference type="PROSITE" id="PS50929">
    <property type="entry name" value="ABC_TM1F"/>
    <property type="match status" value="1"/>
</dbReference>
<evidence type="ECO:0000313" key="10">
    <source>
        <dbReference type="EMBL" id="OGN09998.1"/>
    </source>
</evidence>
<feature type="transmembrane region" description="Helical" evidence="7">
    <location>
        <begin position="173"/>
        <end position="202"/>
    </location>
</feature>
<dbReference type="Pfam" id="PF00005">
    <property type="entry name" value="ABC_tran"/>
    <property type="match status" value="1"/>
</dbReference>
<dbReference type="InterPro" id="IPR011527">
    <property type="entry name" value="ABC1_TM_dom"/>
</dbReference>
<dbReference type="GO" id="GO:0034040">
    <property type="term" value="F:ATPase-coupled lipid transmembrane transporter activity"/>
    <property type="evidence" value="ECO:0007669"/>
    <property type="project" value="TreeGrafter"/>
</dbReference>
<reference evidence="10 11" key="1">
    <citation type="journal article" date="2016" name="Nat. Commun.">
        <title>Thousands of microbial genomes shed light on interconnected biogeochemical processes in an aquifer system.</title>
        <authorList>
            <person name="Anantharaman K."/>
            <person name="Brown C.T."/>
            <person name="Hug L.A."/>
            <person name="Sharon I."/>
            <person name="Castelle C.J."/>
            <person name="Probst A.J."/>
            <person name="Thomas B.C."/>
            <person name="Singh A."/>
            <person name="Wilkins M.J."/>
            <person name="Karaoz U."/>
            <person name="Brodie E.L."/>
            <person name="Williams K.H."/>
            <person name="Hubbard S.S."/>
            <person name="Banfield J.F."/>
        </authorList>
    </citation>
    <scope>NUCLEOTIDE SEQUENCE [LARGE SCALE GENOMIC DNA]</scope>
</reference>
<dbReference type="Pfam" id="PF00664">
    <property type="entry name" value="ABC_membrane"/>
    <property type="match status" value="1"/>
</dbReference>
<dbReference type="InterPro" id="IPR039421">
    <property type="entry name" value="Type_1_exporter"/>
</dbReference>
<keyword evidence="4" id="KW-0067">ATP-binding</keyword>
<evidence type="ECO:0000256" key="6">
    <source>
        <dbReference type="ARBA" id="ARBA00023136"/>
    </source>
</evidence>
<feature type="transmembrane region" description="Helical" evidence="7">
    <location>
        <begin position="83"/>
        <end position="107"/>
    </location>
</feature>
<comment type="caution">
    <text evidence="10">The sequence shown here is derived from an EMBL/GenBank/DDBJ whole genome shotgun (WGS) entry which is preliminary data.</text>
</comment>
<proteinExistence type="predicted"/>
<feature type="domain" description="ABC transmembrane type-1" evidence="9">
    <location>
        <begin position="30"/>
        <end position="328"/>
    </location>
</feature>
<protein>
    <recommendedName>
        <fullName evidence="12">ABC transporter ATP-binding protein</fullName>
    </recommendedName>
</protein>
<evidence type="ECO:0008006" key="12">
    <source>
        <dbReference type="Google" id="ProtNLM"/>
    </source>
</evidence>
<evidence type="ECO:0000256" key="5">
    <source>
        <dbReference type="ARBA" id="ARBA00022989"/>
    </source>
</evidence>
<dbReference type="SUPFAM" id="SSF52540">
    <property type="entry name" value="P-loop containing nucleoside triphosphate hydrolases"/>
    <property type="match status" value="1"/>
</dbReference>
<dbReference type="GO" id="GO:0016887">
    <property type="term" value="F:ATP hydrolysis activity"/>
    <property type="evidence" value="ECO:0007669"/>
    <property type="project" value="InterPro"/>
</dbReference>
<dbReference type="SUPFAM" id="SSF90123">
    <property type="entry name" value="ABC transporter transmembrane region"/>
    <property type="match status" value="1"/>
</dbReference>
<dbReference type="InterPro" id="IPR036640">
    <property type="entry name" value="ABC1_TM_sf"/>
</dbReference>
<dbReference type="SMART" id="SM00382">
    <property type="entry name" value="AAA"/>
    <property type="match status" value="1"/>
</dbReference>
<feature type="transmembrane region" description="Helical" evidence="7">
    <location>
        <begin position="29"/>
        <end position="57"/>
    </location>
</feature>
<dbReference type="AlphaFoldDB" id="A0A1F8FBR4"/>
<evidence type="ECO:0000256" key="1">
    <source>
        <dbReference type="ARBA" id="ARBA00004651"/>
    </source>
</evidence>
<evidence type="ECO:0000256" key="3">
    <source>
        <dbReference type="ARBA" id="ARBA00022741"/>
    </source>
</evidence>
<feature type="transmembrane region" description="Helical" evidence="7">
    <location>
        <begin position="273"/>
        <end position="293"/>
    </location>
</feature>
<sequence length="600" mass="67785">MVIHIANVDKFSSALNLIRGALWNYKYKFALTLVMGFLAGLFGGVGIGALIPLFAIVTNNKTLEIDFITKIIQKFFSIIHVEYNIFFILAFIIVVFILKALITYFAFYFNQKLNTGYEKQLRTELFEATLRADWPYLLEQKIGYLETVLVQDISGSAGVLTGLNTLIMASTSLIMYAFVAINISATITLITFGIGIVIFLLLKPLFYKSRKMSLEMSKISKKATHHISEHTIGAKTVKTMGAEDHVLKLGDKFFEDYMQICIKKDLYNRIPGAFFEPISLIFISLIFLFFYYYDNSFGIGAFATIVYLIQKEFNFMQSIQNNLSSINQSLPQLKIVNDYKQNALNHREIDPGSAPFRFEDKIEFKNVSFGYNEDGKILSDLNLTLNKGELVGLIGPSGAGKTTFVDILLGLFPIGSGEILLDGENISKVSKRSWRNNIGYVSQDTFLLNDTIENNIRFYDIHMSNEDIVRATKLANIYDFIEQLPDKLSTIVGERGVKLSGGQKQRIILARVIAKNPKILILDEATSALDNESELLIQNAIEELRGGITILVIAHRLSTIINSDRLIALENGRITEQGKPSELLKDKDSYYYKIYNIREK</sequence>
<dbReference type="InterPro" id="IPR017871">
    <property type="entry name" value="ABC_transporter-like_CS"/>
</dbReference>
<dbReference type="Gene3D" id="3.40.50.300">
    <property type="entry name" value="P-loop containing nucleotide triphosphate hydrolases"/>
    <property type="match status" value="1"/>
</dbReference>
<dbReference type="GO" id="GO:0005524">
    <property type="term" value="F:ATP binding"/>
    <property type="evidence" value="ECO:0007669"/>
    <property type="project" value="UniProtKB-KW"/>
</dbReference>